<dbReference type="EMBL" id="LMTZ01000059">
    <property type="protein sequence ID" value="KST68510.1"/>
    <property type="molecule type" value="Genomic_DNA"/>
</dbReference>
<gene>
    <name evidence="1" type="ORF">BC008_01185</name>
    <name evidence="2" type="ORF">BC008_01540</name>
</gene>
<dbReference type="OrthoDB" id="465276at2"/>
<protein>
    <submittedName>
        <fullName evidence="2">Uncharacterized protein</fullName>
    </submittedName>
</protein>
<dbReference type="RefSeq" id="WP_058183469.1">
    <property type="nucleotide sequence ID" value="NZ_LMTZ01000054.1"/>
</dbReference>
<name>A0A0V7ZW33_9CYAN</name>
<evidence type="ECO:0000313" key="3">
    <source>
        <dbReference type="Proteomes" id="UP000053372"/>
    </source>
</evidence>
<reference evidence="2 3" key="1">
    <citation type="journal article" date="2015" name="Genome Announc.">
        <title>Draft Genome of the Euendolithic (true boring) Cyanobacterium Mastigocoleus testarum strain BC008.</title>
        <authorList>
            <person name="Guida B.S."/>
            <person name="Garcia-Pichel F."/>
        </authorList>
    </citation>
    <scope>NUCLEOTIDE SEQUENCE [LARGE SCALE GENOMIC DNA]</scope>
    <source>
        <strain evidence="2 3">BC008</strain>
    </source>
</reference>
<evidence type="ECO:0000313" key="1">
    <source>
        <dbReference type="EMBL" id="KST68510.1"/>
    </source>
</evidence>
<dbReference type="EMBL" id="LMTZ01000054">
    <property type="protein sequence ID" value="KST68667.1"/>
    <property type="molecule type" value="Genomic_DNA"/>
</dbReference>
<organism evidence="2 3">
    <name type="scientific">Mastigocoleus testarum BC008</name>
    <dbReference type="NCBI Taxonomy" id="371196"/>
    <lineage>
        <taxon>Bacteria</taxon>
        <taxon>Bacillati</taxon>
        <taxon>Cyanobacteriota</taxon>
        <taxon>Cyanophyceae</taxon>
        <taxon>Nostocales</taxon>
        <taxon>Hapalosiphonaceae</taxon>
        <taxon>Mastigocoleus</taxon>
    </lineage>
</organism>
<evidence type="ECO:0000313" key="2">
    <source>
        <dbReference type="EMBL" id="KST68667.1"/>
    </source>
</evidence>
<keyword evidence="3" id="KW-1185">Reference proteome</keyword>
<sequence>MSIVFNYIQKYPQRTKQLLGISHEQYQGLLKAALNEHIKIQTEKEKHKIRINSRGYPLLASFFTKE</sequence>
<accession>A0A0V7ZW33</accession>
<comment type="caution">
    <text evidence="2">The sequence shown here is derived from an EMBL/GenBank/DDBJ whole genome shotgun (WGS) entry which is preliminary data.</text>
</comment>
<dbReference type="AlphaFoldDB" id="A0A0V7ZW33"/>
<dbReference type="Proteomes" id="UP000053372">
    <property type="component" value="Unassembled WGS sequence"/>
</dbReference>
<proteinExistence type="predicted"/>